<evidence type="ECO:0000259" key="1">
    <source>
        <dbReference type="PROSITE" id="PS51819"/>
    </source>
</evidence>
<dbReference type="InterPro" id="IPR029068">
    <property type="entry name" value="Glyas_Bleomycin-R_OHBP_Dase"/>
</dbReference>
<accession>A0A1H3ABN9</accession>
<gene>
    <name evidence="2" type="ORF">SAMN05444276_10421</name>
</gene>
<evidence type="ECO:0000313" key="3">
    <source>
        <dbReference type="Proteomes" id="UP000182944"/>
    </source>
</evidence>
<dbReference type="GO" id="GO:0051213">
    <property type="term" value="F:dioxygenase activity"/>
    <property type="evidence" value="ECO:0007669"/>
    <property type="project" value="UniProtKB-KW"/>
</dbReference>
<dbReference type="Pfam" id="PF00903">
    <property type="entry name" value="Glyoxalase"/>
    <property type="match status" value="2"/>
</dbReference>
<organism evidence="2 3">
    <name type="scientific">Paracoccus sanguinis</name>
    <dbReference type="NCBI Taxonomy" id="1545044"/>
    <lineage>
        <taxon>Bacteria</taxon>
        <taxon>Pseudomonadati</taxon>
        <taxon>Pseudomonadota</taxon>
        <taxon>Alphaproteobacteria</taxon>
        <taxon>Rhodobacterales</taxon>
        <taxon>Paracoccaceae</taxon>
        <taxon>Paracoccus</taxon>
    </lineage>
</organism>
<dbReference type="InterPro" id="IPR004360">
    <property type="entry name" value="Glyas_Fos-R_dOase_dom"/>
</dbReference>
<sequence length="334" mass="36769">MTAITGKVAITKRPGELGIHSMDTFSMMVPDLKVAEHFYRSFGLDVREEGQGLGIYTFGSDHRWVSLDEGPRKKLNHLSFAVFEEDFDPIRRRIEANGVRIMDAPRASGRDSNGFWIQDPFGMSVEIKIAEKTSPDAKVDFLTTSCEAGRMGSVSRSRAPKVEPRRLAHLLVFTPSVPDSLTFYARNLGLRLSDRSGDGICFMHGIHGSDHHLIAFAKSSAPGLHHVSWDVGGINEIGLGASQMADKGYQKGWGLGRHVLGSNYFHYVKDPWGSYSEYSADIDYIPVTQDWEAGDYPPEDGIYLWGPEMPSDFVHNYEAADADAVTPGAAAGAV</sequence>
<keyword evidence="3" id="KW-1185">Reference proteome</keyword>
<dbReference type="Proteomes" id="UP000182944">
    <property type="component" value="Unassembled WGS sequence"/>
</dbReference>
<dbReference type="SUPFAM" id="SSF54593">
    <property type="entry name" value="Glyoxalase/Bleomycin resistance protein/Dihydroxybiphenyl dioxygenase"/>
    <property type="match status" value="1"/>
</dbReference>
<dbReference type="AlphaFoldDB" id="A0A1H3ABN9"/>
<dbReference type="RefSeq" id="WP_052176448.1">
    <property type="nucleotide sequence ID" value="NZ_FNNA01000004.1"/>
</dbReference>
<dbReference type="OrthoDB" id="9803142at2"/>
<dbReference type="STRING" id="1545044.SAMN05444276_10421"/>
<dbReference type="EMBL" id="FNNA01000004">
    <property type="protein sequence ID" value="SDX27076.1"/>
    <property type="molecule type" value="Genomic_DNA"/>
</dbReference>
<dbReference type="InterPro" id="IPR037523">
    <property type="entry name" value="VOC_core"/>
</dbReference>
<reference evidence="3" key="1">
    <citation type="submission" date="2016-10" db="EMBL/GenBank/DDBJ databases">
        <authorList>
            <person name="Varghese N."/>
            <person name="Submissions S."/>
        </authorList>
    </citation>
    <scope>NUCLEOTIDE SEQUENCE [LARGE SCALE GENOMIC DNA]</scope>
    <source>
        <strain evidence="3">DSM 29303</strain>
    </source>
</reference>
<proteinExistence type="predicted"/>
<protein>
    <submittedName>
        <fullName evidence="2">Glyoxalase/Bleomycin resistance protein/Dioxygenase superfamily protein</fullName>
    </submittedName>
</protein>
<keyword evidence="2" id="KW-0223">Dioxygenase</keyword>
<name>A0A1H3ABN9_9RHOB</name>
<dbReference type="Gene3D" id="3.10.180.10">
    <property type="entry name" value="2,3-Dihydroxybiphenyl 1,2-Dioxygenase, domain 1"/>
    <property type="match status" value="2"/>
</dbReference>
<evidence type="ECO:0000313" key="2">
    <source>
        <dbReference type="EMBL" id="SDX27076.1"/>
    </source>
</evidence>
<keyword evidence="2" id="KW-0560">Oxidoreductase</keyword>
<feature type="domain" description="VOC" evidence="1">
    <location>
        <begin position="166"/>
        <end position="281"/>
    </location>
</feature>
<feature type="domain" description="VOC" evidence="1">
    <location>
        <begin position="21"/>
        <end position="130"/>
    </location>
</feature>
<dbReference type="PROSITE" id="PS51819">
    <property type="entry name" value="VOC"/>
    <property type="match status" value="2"/>
</dbReference>